<evidence type="ECO:0000313" key="2">
    <source>
        <dbReference type="EMBL" id="KZP34720.1"/>
    </source>
</evidence>
<sequence length="499" mass="55497">MASALLRNSQNVEREMSTYQLSLVDTCFEEGQYASGIAVLEQLRSPHLTPSESHVRQLLYIALYPPPKPANDKGKEKENSNSPWEPVTPSKHIKQSQKSPLIPTVQASEAAIRLLKSFVLTNRPASLARALPECVGVSQWNERLRKIAEEDDEDCFIAREAICIKEARSVWAILREGKIQRKVPVSFEPQAKGKKKQRVVGFAEEDSGEHDVPAVVGEHAWPLLYWFLLLVERDEDLVEEDGSPRHSPILLSQIPPSRTNTGARWEADALLDVVVYCLEQYDYPQRKAAGARLWTALINLASTTHINLELFVTSVHGRLSSLPSIPTDWFSLMLSALPPSERSARFKIALCKEYLTSSATPMDGSLGLRPAIRPKPQARAMRAARRQGTDGDVNSEDSIMPSAVADIPVSLVNAYPLPKPEEVLKLLSEAANNSHPQDQLLKMKFDFLTSYAFMQGKQPNDNSEWSQMLHDGRVKQAIDQAFSGQGGTAYATLSRAVIL</sequence>
<protein>
    <submittedName>
        <fullName evidence="2">Uncharacterized protein</fullName>
    </submittedName>
</protein>
<proteinExistence type="predicted"/>
<dbReference type="OrthoDB" id="2337158at2759"/>
<dbReference type="EMBL" id="KV417480">
    <property type="protein sequence ID" value="KZP34720.1"/>
    <property type="molecule type" value="Genomic_DNA"/>
</dbReference>
<name>A0A166XF33_9AGAM</name>
<dbReference type="Proteomes" id="UP000076532">
    <property type="component" value="Unassembled WGS sequence"/>
</dbReference>
<accession>A0A166XF33</accession>
<organism evidence="2 3">
    <name type="scientific">Athelia psychrophila</name>
    <dbReference type="NCBI Taxonomy" id="1759441"/>
    <lineage>
        <taxon>Eukaryota</taxon>
        <taxon>Fungi</taxon>
        <taxon>Dikarya</taxon>
        <taxon>Basidiomycota</taxon>
        <taxon>Agaricomycotina</taxon>
        <taxon>Agaricomycetes</taxon>
        <taxon>Agaricomycetidae</taxon>
        <taxon>Atheliales</taxon>
        <taxon>Atheliaceae</taxon>
        <taxon>Athelia</taxon>
    </lineage>
</organism>
<dbReference type="AlphaFoldDB" id="A0A166XF33"/>
<evidence type="ECO:0000313" key="3">
    <source>
        <dbReference type="Proteomes" id="UP000076532"/>
    </source>
</evidence>
<feature type="compositionally biased region" description="Basic and acidic residues" evidence="1">
    <location>
        <begin position="70"/>
        <end position="79"/>
    </location>
</feature>
<gene>
    <name evidence="2" type="ORF">FIBSPDRAFT_924142</name>
</gene>
<evidence type="ECO:0000256" key="1">
    <source>
        <dbReference type="SAM" id="MobiDB-lite"/>
    </source>
</evidence>
<feature type="region of interest" description="Disordered" evidence="1">
    <location>
        <begin position="69"/>
        <end position="100"/>
    </location>
</feature>
<reference evidence="2 3" key="1">
    <citation type="journal article" date="2016" name="Mol. Biol. Evol.">
        <title>Comparative Genomics of Early-Diverging Mushroom-Forming Fungi Provides Insights into the Origins of Lignocellulose Decay Capabilities.</title>
        <authorList>
            <person name="Nagy L.G."/>
            <person name="Riley R."/>
            <person name="Tritt A."/>
            <person name="Adam C."/>
            <person name="Daum C."/>
            <person name="Floudas D."/>
            <person name="Sun H."/>
            <person name="Yadav J.S."/>
            <person name="Pangilinan J."/>
            <person name="Larsson K.H."/>
            <person name="Matsuura K."/>
            <person name="Barry K."/>
            <person name="Labutti K."/>
            <person name="Kuo R."/>
            <person name="Ohm R.A."/>
            <person name="Bhattacharya S.S."/>
            <person name="Shirouzu T."/>
            <person name="Yoshinaga Y."/>
            <person name="Martin F.M."/>
            <person name="Grigoriev I.V."/>
            <person name="Hibbett D.S."/>
        </authorList>
    </citation>
    <scope>NUCLEOTIDE SEQUENCE [LARGE SCALE GENOMIC DNA]</scope>
    <source>
        <strain evidence="2 3">CBS 109695</strain>
    </source>
</reference>
<keyword evidence="3" id="KW-1185">Reference proteome</keyword>